<dbReference type="Pfam" id="PF14347">
    <property type="entry name" value="DUF4399"/>
    <property type="match status" value="2"/>
</dbReference>
<keyword evidence="4" id="KW-1185">Reference proteome</keyword>
<feature type="signal peptide" evidence="1">
    <location>
        <begin position="1"/>
        <end position="23"/>
    </location>
</feature>
<dbReference type="Proteomes" id="UP000503162">
    <property type="component" value="Chromosome"/>
</dbReference>
<name>A0A6G8IHP1_9BURK</name>
<evidence type="ECO:0000313" key="3">
    <source>
        <dbReference type="EMBL" id="QIM52714.1"/>
    </source>
</evidence>
<dbReference type="InterPro" id="IPR025512">
    <property type="entry name" value="DUF4399"/>
</dbReference>
<dbReference type="AlphaFoldDB" id="A0A6G8IHP1"/>
<evidence type="ECO:0000313" key="4">
    <source>
        <dbReference type="Proteomes" id="UP000503162"/>
    </source>
</evidence>
<feature type="domain" description="DUF4399" evidence="2">
    <location>
        <begin position="185"/>
        <end position="251"/>
    </location>
</feature>
<reference evidence="3 4" key="1">
    <citation type="submission" date="2020-03" db="EMBL/GenBank/DDBJ databases">
        <title>Hydrogenophaga sp. nov. isolated from cyanobacterial mat.</title>
        <authorList>
            <person name="Thorat V."/>
            <person name="Kirdat K."/>
            <person name="Tiwarekar B."/>
            <person name="Costa E.D."/>
            <person name="Yadav A."/>
        </authorList>
    </citation>
    <scope>NUCLEOTIDE SEQUENCE [LARGE SCALE GENOMIC DNA]</scope>
    <source>
        <strain evidence="3 4">BA0156</strain>
    </source>
</reference>
<evidence type="ECO:0000259" key="2">
    <source>
        <dbReference type="Pfam" id="PF14347"/>
    </source>
</evidence>
<organism evidence="3 4">
    <name type="scientific">Hydrogenophaga crocea</name>
    <dbReference type="NCBI Taxonomy" id="2716225"/>
    <lineage>
        <taxon>Bacteria</taxon>
        <taxon>Pseudomonadati</taxon>
        <taxon>Pseudomonadota</taxon>
        <taxon>Betaproteobacteria</taxon>
        <taxon>Burkholderiales</taxon>
        <taxon>Comamonadaceae</taxon>
        <taxon>Hydrogenophaga</taxon>
    </lineage>
</organism>
<dbReference type="EMBL" id="CP049989">
    <property type="protein sequence ID" value="QIM52714.1"/>
    <property type="molecule type" value="Genomic_DNA"/>
</dbReference>
<evidence type="ECO:0000256" key="1">
    <source>
        <dbReference type="SAM" id="SignalP"/>
    </source>
</evidence>
<keyword evidence="1" id="KW-0732">Signal</keyword>
<proteinExistence type="predicted"/>
<gene>
    <name evidence="3" type="ORF">G9Q37_11440</name>
</gene>
<protein>
    <submittedName>
        <fullName evidence="3">DUF4399 domain-containing protein</fullName>
    </submittedName>
</protein>
<sequence length="268" mass="29034">MPTRRAIAALGLLGCLILGSAAAQTPPAAAAPLHPWQVPPPRLSAEAYFTNLKDGDRIETPYLLKFGLSGGWGLAPIAQAGQGKSGHHHLLVNRDLPLDFKKALPFNDQYIHFGKGQMETVLTLPPGEYTLRMLLADQQHLPHFVFSKPAKITVTRKSATDPATLQKKGLEIGLDAPAARPPIRVRFHASLLNVAQMAQKLADTGHFRLTVSPESGNGAPAVMDFIDGQTEVWLAPPAGRYTLKLEMLDNLDGRSARAEPVTARLEVR</sequence>
<accession>A0A6G8IHP1</accession>
<dbReference type="KEGG" id="hcz:G9Q37_11440"/>
<feature type="chain" id="PRO_5026128687" evidence="1">
    <location>
        <begin position="24"/>
        <end position="268"/>
    </location>
</feature>
<feature type="domain" description="DUF4399" evidence="2">
    <location>
        <begin position="65"/>
        <end position="155"/>
    </location>
</feature>
<dbReference type="RefSeq" id="WP_166227316.1">
    <property type="nucleotide sequence ID" value="NZ_CP049989.1"/>
</dbReference>